<dbReference type="EMBL" id="PDUG01000004">
    <property type="protein sequence ID" value="PIC32463.1"/>
    <property type="molecule type" value="Genomic_DNA"/>
</dbReference>
<keyword evidence="3" id="KW-1185">Reference proteome</keyword>
<dbReference type="Proteomes" id="UP000230233">
    <property type="component" value="Chromosome IV"/>
</dbReference>
<dbReference type="InterPro" id="IPR042317">
    <property type="entry name" value="She-1-like"/>
</dbReference>
<evidence type="ECO:0000313" key="2">
    <source>
        <dbReference type="EMBL" id="PIC32463.1"/>
    </source>
</evidence>
<feature type="domain" description="F-box" evidence="1">
    <location>
        <begin position="25"/>
        <end position="66"/>
    </location>
</feature>
<comment type="caution">
    <text evidence="2">The sequence shown here is derived from an EMBL/GenBank/DDBJ whole genome shotgun (WGS) entry which is preliminary data.</text>
</comment>
<evidence type="ECO:0000259" key="1">
    <source>
        <dbReference type="Pfam" id="PF00646"/>
    </source>
</evidence>
<organism evidence="2 3">
    <name type="scientific">Caenorhabditis nigoni</name>
    <dbReference type="NCBI Taxonomy" id="1611254"/>
    <lineage>
        <taxon>Eukaryota</taxon>
        <taxon>Metazoa</taxon>
        <taxon>Ecdysozoa</taxon>
        <taxon>Nematoda</taxon>
        <taxon>Chromadorea</taxon>
        <taxon>Rhabditida</taxon>
        <taxon>Rhabditina</taxon>
        <taxon>Rhabditomorpha</taxon>
        <taxon>Rhabditoidea</taxon>
        <taxon>Rhabditidae</taxon>
        <taxon>Peloderinae</taxon>
        <taxon>Caenorhabditis</taxon>
    </lineage>
</organism>
<name>A0A2G5TYY9_9PELO</name>
<dbReference type="InterPro" id="IPR001810">
    <property type="entry name" value="F-box_dom"/>
</dbReference>
<dbReference type="AlphaFoldDB" id="A0A2G5TYY9"/>
<protein>
    <recommendedName>
        <fullName evidence="1">F-box domain-containing protein</fullName>
    </recommendedName>
</protein>
<evidence type="ECO:0000313" key="3">
    <source>
        <dbReference type="Proteomes" id="UP000230233"/>
    </source>
</evidence>
<accession>A0A2G5TYY9</accession>
<reference evidence="3" key="1">
    <citation type="submission" date="2017-10" db="EMBL/GenBank/DDBJ databases">
        <title>Rapid genome shrinkage in a self-fertile nematode reveals novel sperm competition proteins.</title>
        <authorList>
            <person name="Yin D."/>
            <person name="Schwarz E.M."/>
            <person name="Thomas C.G."/>
            <person name="Felde R.L."/>
            <person name="Korf I.F."/>
            <person name="Cutter A.D."/>
            <person name="Schartner C.M."/>
            <person name="Ralston E.J."/>
            <person name="Meyer B.J."/>
            <person name="Haag E.S."/>
        </authorList>
    </citation>
    <scope>NUCLEOTIDE SEQUENCE [LARGE SCALE GENOMIC DNA]</scope>
    <source>
        <strain evidence="3">JU1422</strain>
    </source>
</reference>
<dbReference type="Pfam" id="PF00646">
    <property type="entry name" value="F-box"/>
    <property type="match status" value="1"/>
</dbReference>
<sequence>MSSDIENLAKQTENLSIEPIYNTNWCDMPAEIKVECIGKMELIERLSLRSTAKDERSLVDSQTIKFRKGEFRGNAYCFDASLYSENGYELSKNLTDSSNEAFEFVRYIWKVGVFENLKISFYGTAYTRKMKKYTGEIKAKNVELHYGDILILPMIVQKLNDGIESIMTYPDSRGAPNLDFNKLFAIPQIQNVPYWHIGNCDQTESLHRVAKMWIDRNSKVGCTFQIYIFADGSFKEFLEHFTERIVSKNEKRARIRTNNPDRHIILERGLIEIVDDLVEIPQFFRLMVISVEMKESEYDDNCEKWISKICPEYREENNI</sequence>
<gene>
    <name evidence="2" type="primary">Cnig_chr_IV.g12783</name>
    <name evidence="2" type="ORF">B9Z55_012783</name>
</gene>
<dbReference type="PANTHER" id="PTHR31006">
    <property type="entry name" value="F-BOX DOMAIN-CONTAINING PROTEIN-RELATED-RELATED"/>
    <property type="match status" value="1"/>
</dbReference>
<proteinExistence type="predicted"/>
<dbReference type="PANTHER" id="PTHR31006:SF3">
    <property type="entry name" value="F-BOX DOMAIN-CONTAINING PROTEIN-RELATED"/>
    <property type="match status" value="1"/>
</dbReference>